<dbReference type="RefSeq" id="XP_027618522.1">
    <property type="nucleotide sequence ID" value="XM_027762721.1"/>
</dbReference>
<dbReference type="AlphaFoldDB" id="A0A401GZP6"/>
<dbReference type="GeneID" id="38784526"/>
<sequence>MSNDDKDILNSMYQIHPLKEDNWMPWKRCMTAFLDEKLLGYITGEIQKLKPSTNPDIREARDAEIQK</sequence>
<protein>
    <recommendedName>
        <fullName evidence="3">Retrotransposon Copia-like N-terminal domain-containing protein</fullName>
    </recommendedName>
</protein>
<dbReference type="OrthoDB" id="2847449at2759"/>
<dbReference type="InParanoid" id="A0A401GZP6"/>
<reference evidence="1 2" key="1">
    <citation type="journal article" date="2018" name="Sci. Rep.">
        <title>Genome sequence of the cauliflower mushroom Sparassis crispa (Hanabiratake) and its association with beneficial usage.</title>
        <authorList>
            <person name="Kiyama R."/>
            <person name="Furutani Y."/>
            <person name="Kawaguchi K."/>
            <person name="Nakanishi T."/>
        </authorList>
    </citation>
    <scope>NUCLEOTIDE SEQUENCE [LARGE SCALE GENOMIC DNA]</scope>
</reference>
<name>A0A401GZP6_9APHY</name>
<organism evidence="1 2">
    <name type="scientific">Sparassis crispa</name>
    <dbReference type="NCBI Taxonomy" id="139825"/>
    <lineage>
        <taxon>Eukaryota</taxon>
        <taxon>Fungi</taxon>
        <taxon>Dikarya</taxon>
        <taxon>Basidiomycota</taxon>
        <taxon>Agaricomycotina</taxon>
        <taxon>Agaricomycetes</taxon>
        <taxon>Polyporales</taxon>
        <taxon>Sparassidaceae</taxon>
        <taxon>Sparassis</taxon>
    </lineage>
</organism>
<evidence type="ECO:0000313" key="1">
    <source>
        <dbReference type="EMBL" id="GBE87609.1"/>
    </source>
</evidence>
<evidence type="ECO:0008006" key="3">
    <source>
        <dbReference type="Google" id="ProtNLM"/>
    </source>
</evidence>
<dbReference type="EMBL" id="BFAD01000011">
    <property type="protein sequence ID" value="GBE87609.1"/>
    <property type="molecule type" value="Genomic_DNA"/>
</dbReference>
<proteinExistence type="predicted"/>
<dbReference type="Proteomes" id="UP000287166">
    <property type="component" value="Unassembled WGS sequence"/>
</dbReference>
<gene>
    <name evidence="1" type="ORF">SCP_1102860</name>
</gene>
<keyword evidence="2" id="KW-1185">Reference proteome</keyword>
<evidence type="ECO:0000313" key="2">
    <source>
        <dbReference type="Proteomes" id="UP000287166"/>
    </source>
</evidence>
<accession>A0A401GZP6</accession>
<comment type="caution">
    <text evidence="1">The sequence shown here is derived from an EMBL/GenBank/DDBJ whole genome shotgun (WGS) entry which is preliminary data.</text>
</comment>